<dbReference type="OrthoDB" id="3230070at2759"/>
<dbReference type="GO" id="GO:0003676">
    <property type="term" value="F:nucleic acid binding"/>
    <property type="evidence" value="ECO:0007669"/>
    <property type="project" value="InterPro"/>
</dbReference>
<evidence type="ECO:0000313" key="2">
    <source>
        <dbReference type="EMBL" id="PFH54322.1"/>
    </source>
</evidence>
<dbReference type="EMBL" id="KZ301970">
    <property type="protein sequence ID" value="PFH54322.1"/>
    <property type="molecule type" value="Genomic_DNA"/>
</dbReference>
<reference evidence="2 3" key="1">
    <citation type="submission" date="2014-02" db="EMBL/GenBank/DDBJ databases">
        <title>Transposable element dynamics among asymbiotic and ectomycorrhizal Amanita fungi.</title>
        <authorList>
            <consortium name="DOE Joint Genome Institute"/>
            <person name="Hess J."/>
            <person name="Skrede I."/>
            <person name="Wolfe B."/>
            <person name="LaButti K."/>
            <person name="Ohm R.A."/>
            <person name="Grigoriev I.V."/>
            <person name="Pringle A."/>
        </authorList>
    </citation>
    <scope>NUCLEOTIDE SEQUENCE [LARGE SCALE GENOMIC DNA]</scope>
    <source>
        <strain evidence="2 3">SKay4041</strain>
    </source>
</reference>
<dbReference type="SUPFAM" id="SSF53098">
    <property type="entry name" value="Ribonuclease H-like"/>
    <property type="match status" value="1"/>
</dbReference>
<proteinExistence type="predicted"/>
<dbReference type="InterPro" id="IPR012337">
    <property type="entry name" value="RNaseH-like_sf"/>
</dbReference>
<keyword evidence="3" id="KW-1185">Reference proteome</keyword>
<dbReference type="PROSITE" id="PS50879">
    <property type="entry name" value="RNASE_H_1"/>
    <property type="match status" value="1"/>
</dbReference>
<dbReference type="Gene3D" id="3.30.420.10">
    <property type="entry name" value="Ribonuclease H-like superfamily/Ribonuclease H"/>
    <property type="match status" value="1"/>
</dbReference>
<evidence type="ECO:0000313" key="3">
    <source>
        <dbReference type="Proteomes" id="UP000242287"/>
    </source>
</evidence>
<dbReference type="InterPro" id="IPR002156">
    <property type="entry name" value="RNaseH_domain"/>
</dbReference>
<name>A0A2A9P1A7_9AGAR</name>
<dbReference type="GO" id="GO:0004523">
    <property type="term" value="F:RNA-DNA hybrid ribonuclease activity"/>
    <property type="evidence" value="ECO:0007669"/>
    <property type="project" value="InterPro"/>
</dbReference>
<dbReference type="AlphaFoldDB" id="A0A2A9P1A7"/>
<protein>
    <recommendedName>
        <fullName evidence="1">RNase H type-1 domain-containing protein</fullName>
    </recommendedName>
</protein>
<dbReference type="Proteomes" id="UP000242287">
    <property type="component" value="Unassembled WGS sequence"/>
</dbReference>
<evidence type="ECO:0000259" key="1">
    <source>
        <dbReference type="PROSITE" id="PS50879"/>
    </source>
</evidence>
<gene>
    <name evidence="2" type="ORF">AMATHDRAFT_38254</name>
</gene>
<dbReference type="InterPro" id="IPR036397">
    <property type="entry name" value="RNaseH_sf"/>
</dbReference>
<dbReference type="Pfam" id="PF00075">
    <property type="entry name" value="RNase_H"/>
    <property type="match status" value="1"/>
</dbReference>
<sequence>MERVFDTFPGQSLAFFTDNASALLAATDPDIHSCQFTSLRIASLIRDWMADPRGTIKFSWCPGHSGIPGNETADRLVSSLPREAHREQIPNAQFTLRASFDKSSRENVTCAWR</sequence>
<feature type="domain" description="RNase H type-1" evidence="1">
    <location>
        <begin position="1"/>
        <end position="82"/>
    </location>
</feature>
<organism evidence="2 3">
    <name type="scientific">Amanita thiersii Skay4041</name>
    <dbReference type="NCBI Taxonomy" id="703135"/>
    <lineage>
        <taxon>Eukaryota</taxon>
        <taxon>Fungi</taxon>
        <taxon>Dikarya</taxon>
        <taxon>Basidiomycota</taxon>
        <taxon>Agaricomycotina</taxon>
        <taxon>Agaricomycetes</taxon>
        <taxon>Agaricomycetidae</taxon>
        <taxon>Agaricales</taxon>
        <taxon>Pluteineae</taxon>
        <taxon>Amanitaceae</taxon>
        <taxon>Amanita</taxon>
    </lineage>
</organism>
<accession>A0A2A9P1A7</accession>